<evidence type="ECO:0000313" key="1">
    <source>
        <dbReference type="EMBL" id="RRT82441.1"/>
    </source>
</evidence>
<sequence length="99" mass="10647">MVCTIPASAWTWLVRPRKASAVTMRARDLMRVRGTPGRSSSSKNGWGLAWQLRLPPPVEGELGLGGRLLELWSPGEEGVLQFGSVADSCKKVGSGRPST</sequence>
<evidence type="ECO:0000313" key="2">
    <source>
        <dbReference type="Proteomes" id="UP000287651"/>
    </source>
</evidence>
<organism evidence="1 2">
    <name type="scientific">Ensete ventricosum</name>
    <name type="common">Abyssinian banana</name>
    <name type="synonym">Musa ensete</name>
    <dbReference type="NCBI Taxonomy" id="4639"/>
    <lineage>
        <taxon>Eukaryota</taxon>
        <taxon>Viridiplantae</taxon>
        <taxon>Streptophyta</taxon>
        <taxon>Embryophyta</taxon>
        <taxon>Tracheophyta</taxon>
        <taxon>Spermatophyta</taxon>
        <taxon>Magnoliopsida</taxon>
        <taxon>Liliopsida</taxon>
        <taxon>Zingiberales</taxon>
        <taxon>Musaceae</taxon>
        <taxon>Ensete</taxon>
    </lineage>
</organism>
<dbReference type="Proteomes" id="UP000287651">
    <property type="component" value="Unassembled WGS sequence"/>
</dbReference>
<protein>
    <submittedName>
        <fullName evidence="1">Uncharacterized protein</fullName>
    </submittedName>
</protein>
<comment type="caution">
    <text evidence="1">The sequence shown here is derived from an EMBL/GenBank/DDBJ whole genome shotgun (WGS) entry which is preliminary data.</text>
</comment>
<accession>A0A427B1P4</accession>
<gene>
    <name evidence="1" type="ORF">B296_00014045</name>
</gene>
<name>A0A427B1P4_ENSVE</name>
<reference evidence="1 2" key="1">
    <citation type="journal article" date="2014" name="Agronomy (Basel)">
        <title>A Draft Genome Sequence for Ensete ventricosum, the Drought-Tolerant Tree Against Hunger.</title>
        <authorList>
            <person name="Harrison J."/>
            <person name="Moore K.A."/>
            <person name="Paszkiewicz K."/>
            <person name="Jones T."/>
            <person name="Grant M."/>
            <person name="Ambacheew D."/>
            <person name="Muzemil S."/>
            <person name="Studholme D.J."/>
        </authorList>
    </citation>
    <scope>NUCLEOTIDE SEQUENCE [LARGE SCALE GENOMIC DNA]</scope>
</reference>
<proteinExistence type="predicted"/>
<dbReference type="EMBL" id="AMZH03000694">
    <property type="protein sequence ID" value="RRT82441.1"/>
    <property type="molecule type" value="Genomic_DNA"/>
</dbReference>
<dbReference type="AlphaFoldDB" id="A0A427B1P4"/>